<dbReference type="InterPro" id="IPR007138">
    <property type="entry name" value="ABM_dom"/>
</dbReference>
<keyword evidence="2" id="KW-0503">Monooxygenase</keyword>
<dbReference type="OrthoDB" id="9812754at2"/>
<dbReference type="InterPro" id="IPR011008">
    <property type="entry name" value="Dimeric_a/b-barrel"/>
</dbReference>
<dbReference type="Proteomes" id="UP000199581">
    <property type="component" value="Unassembled WGS sequence"/>
</dbReference>
<feature type="domain" description="ABM" evidence="1">
    <location>
        <begin position="2"/>
        <end position="92"/>
    </location>
</feature>
<dbReference type="InterPro" id="IPR050744">
    <property type="entry name" value="AI-2_Isomerase_LsrG"/>
</dbReference>
<dbReference type="GO" id="GO:0005829">
    <property type="term" value="C:cytosol"/>
    <property type="evidence" value="ECO:0007669"/>
    <property type="project" value="TreeGrafter"/>
</dbReference>
<evidence type="ECO:0000259" key="1">
    <source>
        <dbReference type="PROSITE" id="PS51725"/>
    </source>
</evidence>
<evidence type="ECO:0000313" key="2">
    <source>
        <dbReference type="EMBL" id="SFM00849.1"/>
    </source>
</evidence>
<dbReference type="Gene3D" id="3.30.70.100">
    <property type="match status" value="1"/>
</dbReference>
<proteinExistence type="predicted"/>
<name>A0A8G2F8V9_DESNO</name>
<evidence type="ECO:0000313" key="3">
    <source>
        <dbReference type="Proteomes" id="UP000199581"/>
    </source>
</evidence>
<gene>
    <name evidence="2" type="ORF">SAMN05421830_11174</name>
</gene>
<dbReference type="PANTHER" id="PTHR33336">
    <property type="entry name" value="QUINOL MONOOXYGENASE YGIN-RELATED"/>
    <property type="match status" value="1"/>
</dbReference>
<comment type="caution">
    <text evidence="2">The sequence shown here is derived from an EMBL/GenBank/DDBJ whole genome shotgun (WGS) entry which is preliminary data.</text>
</comment>
<dbReference type="RefSeq" id="WP_092193529.1">
    <property type="nucleotide sequence ID" value="NZ_FOTO01000011.1"/>
</dbReference>
<protein>
    <submittedName>
        <fullName evidence="2">Quinol monooxygenase YgiN</fullName>
    </submittedName>
</protein>
<reference evidence="2 3" key="1">
    <citation type="submission" date="2016-10" db="EMBL/GenBank/DDBJ databases">
        <authorList>
            <person name="Varghese N."/>
            <person name="Submissions S."/>
        </authorList>
    </citation>
    <scope>NUCLEOTIDE SEQUENCE [LARGE SCALE GENOMIC DNA]</scope>
    <source>
        <strain evidence="2 3">DSM 1741</strain>
    </source>
</reference>
<keyword evidence="2" id="KW-0560">Oxidoreductase</keyword>
<dbReference type="SUPFAM" id="SSF54909">
    <property type="entry name" value="Dimeric alpha+beta barrel"/>
    <property type="match status" value="1"/>
</dbReference>
<organism evidence="2 3">
    <name type="scientific">Desulfomicrobium norvegicum (strain DSM 1741 / NCIMB 8310)</name>
    <name type="common">Desulfovibrio baculatus (strain Norway 4)</name>
    <name type="synonym">Desulfovibrio desulfuricans (strain Norway 4)</name>
    <dbReference type="NCBI Taxonomy" id="52561"/>
    <lineage>
        <taxon>Bacteria</taxon>
        <taxon>Pseudomonadati</taxon>
        <taxon>Thermodesulfobacteriota</taxon>
        <taxon>Desulfovibrionia</taxon>
        <taxon>Desulfovibrionales</taxon>
        <taxon>Desulfomicrobiaceae</taxon>
        <taxon>Desulfomicrobium</taxon>
    </lineage>
</organism>
<sequence>MFVVIVDVVTRKEFADDFREAVMRQGNNSVTREEGCLGFEILQDPENPANFTLYETYTDAATFYDVHRSTPHFKDYALSTAPWVESKSMRVLTKIWPAA</sequence>
<keyword evidence="3" id="KW-1185">Reference proteome</keyword>
<dbReference type="PROSITE" id="PS51725">
    <property type="entry name" value="ABM"/>
    <property type="match status" value="1"/>
</dbReference>
<dbReference type="Pfam" id="PF03992">
    <property type="entry name" value="ABM"/>
    <property type="match status" value="1"/>
</dbReference>
<dbReference type="GO" id="GO:0004497">
    <property type="term" value="F:monooxygenase activity"/>
    <property type="evidence" value="ECO:0007669"/>
    <property type="project" value="UniProtKB-KW"/>
</dbReference>
<dbReference type="PANTHER" id="PTHR33336:SF1">
    <property type="entry name" value="(4S)-4-HYDROXY-5-PHOSPHONOOXYPENTANE-2,3-DIONE ISOMERASE"/>
    <property type="match status" value="1"/>
</dbReference>
<accession>A0A8G2F8V9</accession>
<dbReference type="AlphaFoldDB" id="A0A8G2F8V9"/>
<dbReference type="EMBL" id="FOTO01000011">
    <property type="protein sequence ID" value="SFM00849.1"/>
    <property type="molecule type" value="Genomic_DNA"/>
</dbReference>